<gene>
    <name evidence="3" type="ORF">AL504_18745</name>
</gene>
<dbReference type="AlphaFoldDB" id="A0A109XX29"/>
<sequence>MTRILSSLAAGLVLAAAATAAHAEYPDRPIRLVVPFPPGQATDIFARALAEKLGTALKQPIVVENRAGAGSNIGMEQAARATPDGYTLVIAGSAAAVNQTLYKTINYSLTKDFAPVSGVFSVPLMFLATPASGITSLQQLVQQARANPGELAYASAGIGGTQHLSAEMFKAAANIDIRHIPYKGSGPAQADFLGHQVPLMVDSVTAGLPHVQSKKAVALAVTTAKRLPQLPDVPTVAESGYPGFEAIGWAAVLAPRDTPPAITNYLSQQIGHVLGTPEMQKFFRDRGAEPMPLAPEATGAFIAGEVEKWGKAVKQSGAQVD</sequence>
<evidence type="ECO:0000313" key="4">
    <source>
        <dbReference type="Proteomes" id="UP000060602"/>
    </source>
</evidence>
<dbReference type="InterPro" id="IPR042100">
    <property type="entry name" value="Bug_dom1"/>
</dbReference>
<evidence type="ECO:0000313" key="3">
    <source>
        <dbReference type="EMBL" id="AMG37865.1"/>
    </source>
</evidence>
<feature type="chain" id="PRO_5007141885" evidence="2">
    <location>
        <begin position="24"/>
        <end position="321"/>
    </location>
</feature>
<dbReference type="PANTHER" id="PTHR42928">
    <property type="entry name" value="TRICARBOXYLATE-BINDING PROTEIN"/>
    <property type="match status" value="1"/>
</dbReference>
<dbReference type="RefSeq" id="WP_061072822.1">
    <property type="nucleotide sequence ID" value="NZ_CP014060.2"/>
</dbReference>
<protein>
    <submittedName>
        <fullName evidence="3">Tripartite tricarboxylate transporter substrate binding protein</fullName>
    </submittedName>
</protein>
<evidence type="ECO:0000256" key="1">
    <source>
        <dbReference type="ARBA" id="ARBA00006987"/>
    </source>
</evidence>
<dbReference type="Pfam" id="PF03401">
    <property type="entry name" value="TctC"/>
    <property type="match status" value="1"/>
</dbReference>
<accession>A0A109XX29</accession>
<evidence type="ECO:0000256" key="2">
    <source>
        <dbReference type="SAM" id="SignalP"/>
    </source>
</evidence>
<comment type="similarity">
    <text evidence="1">Belongs to the UPF0065 (bug) family.</text>
</comment>
<name>A0A109XX29_ALCXX</name>
<dbReference type="InterPro" id="IPR005064">
    <property type="entry name" value="BUG"/>
</dbReference>
<feature type="signal peptide" evidence="2">
    <location>
        <begin position="1"/>
        <end position="23"/>
    </location>
</feature>
<reference evidence="4" key="1">
    <citation type="submission" date="2015-12" db="EMBL/GenBank/DDBJ databases">
        <title>FDA dAtabase for Regulatory Grade micrObial Sequences (FDA-ARGOS): Supporting development and validation of Infectious Disease Dx tests.</title>
        <authorList>
            <person name="Case J."/>
            <person name="Tallon L."/>
            <person name="Sadzewicz L."/>
            <person name="Sengamalay N."/>
            <person name="Ott S."/>
            <person name="Godinez A."/>
            <person name="Nagaraj S."/>
            <person name="Nadendla S."/>
            <person name="Sichtig H."/>
        </authorList>
    </citation>
    <scope>NUCLEOTIDE SEQUENCE [LARGE SCALE GENOMIC DNA]</scope>
    <source>
        <strain evidence="4">FDAARGOS_147</strain>
    </source>
</reference>
<dbReference type="SUPFAM" id="SSF53850">
    <property type="entry name" value="Periplasmic binding protein-like II"/>
    <property type="match status" value="1"/>
</dbReference>
<organism evidence="3 4">
    <name type="scientific">Alcaligenes xylosoxydans xylosoxydans</name>
    <name type="common">Achromobacter xylosoxidans</name>
    <dbReference type="NCBI Taxonomy" id="85698"/>
    <lineage>
        <taxon>Bacteria</taxon>
        <taxon>Pseudomonadati</taxon>
        <taxon>Pseudomonadota</taxon>
        <taxon>Betaproteobacteria</taxon>
        <taxon>Burkholderiales</taxon>
        <taxon>Alcaligenaceae</taxon>
        <taxon>Achromobacter</taxon>
    </lineage>
</organism>
<dbReference type="PIRSF" id="PIRSF017082">
    <property type="entry name" value="YflP"/>
    <property type="match status" value="1"/>
</dbReference>
<keyword evidence="2" id="KW-0732">Signal</keyword>
<dbReference type="Gene3D" id="3.40.190.150">
    <property type="entry name" value="Bordetella uptake gene, domain 1"/>
    <property type="match status" value="1"/>
</dbReference>
<dbReference type="PANTHER" id="PTHR42928:SF5">
    <property type="entry name" value="BLR1237 PROTEIN"/>
    <property type="match status" value="1"/>
</dbReference>
<proteinExistence type="inferred from homology"/>
<dbReference type="CDD" id="cd13578">
    <property type="entry name" value="PBP2_Bug27"/>
    <property type="match status" value="1"/>
</dbReference>
<dbReference type="Proteomes" id="UP000060602">
    <property type="component" value="Chromosome"/>
</dbReference>
<dbReference type="Gene3D" id="3.40.190.10">
    <property type="entry name" value="Periplasmic binding protein-like II"/>
    <property type="match status" value="1"/>
</dbReference>
<dbReference type="EMBL" id="CP014060">
    <property type="protein sequence ID" value="AMG37865.1"/>
    <property type="molecule type" value="Genomic_DNA"/>
</dbReference>